<keyword evidence="1" id="KW-0472">Membrane</keyword>
<organism evidence="2 3">
    <name type="scientific">Pseudomonas guineae</name>
    <dbReference type="NCBI Taxonomy" id="425504"/>
    <lineage>
        <taxon>Bacteria</taxon>
        <taxon>Pseudomonadati</taxon>
        <taxon>Pseudomonadota</taxon>
        <taxon>Gammaproteobacteria</taxon>
        <taxon>Pseudomonadales</taxon>
        <taxon>Pseudomonadaceae</taxon>
        <taxon>Pseudomonas</taxon>
    </lineage>
</organism>
<keyword evidence="1" id="KW-1133">Transmembrane helix</keyword>
<name>A0A1I3JRJ1_9PSED</name>
<proteinExistence type="predicted"/>
<accession>A0A1I3JRJ1</accession>
<dbReference type="EMBL" id="FOQL01000003">
    <property type="protein sequence ID" value="SFI62545.1"/>
    <property type="molecule type" value="Genomic_DNA"/>
</dbReference>
<keyword evidence="3" id="KW-1185">Reference proteome</keyword>
<reference evidence="3" key="1">
    <citation type="submission" date="2016-10" db="EMBL/GenBank/DDBJ databases">
        <authorList>
            <person name="Varghese N."/>
            <person name="Submissions S."/>
        </authorList>
    </citation>
    <scope>NUCLEOTIDE SEQUENCE [LARGE SCALE GENOMIC DNA]</scope>
    <source>
        <strain evidence="3">LMG 24016</strain>
    </source>
</reference>
<feature type="transmembrane region" description="Helical" evidence="1">
    <location>
        <begin position="20"/>
        <end position="42"/>
    </location>
</feature>
<evidence type="ECO:0000256" key="1">
    <source>
        <dbReference type="SAM" id="Phobius"/>
    </source>
</evidence>
<sequence>MKSDWEDAPDYIRYKKKESPWQMVAILGVGSVITLGLIALLAKPMVIDLNQLKQGIRIGGQPIFSQQRAQTYSAPLHTIKEVPAPFEPAPQVAGTPLSQADIEWSKKQAEFAVERMQNAFNDNNYTPKGATNIVPATPVTREPVARQQKRHEIVVVGKEQIRLRDYCPYPRGSIEHRNCKMRADLDSRNR</sequence>
<dbReference type="STRING" id="425504.SAMN05216206_2579"/>
<protein>
    <submittedName>
        <fullName evidence="2">Uncharacterized protein</fullName>
    </submittedName>
</protein>
<dbReference type="OrthoDB" id="7030833at2"/>
<dbReference type="Proteomes" id="UP000243606">
    <property type="component" value="Unassembled WGS sequence"/>
</dbReference>
<dbReference type="AlphaFoldDB" id="A0A1I3JRJ1"/>
<gene>
    <name evidence="2" type="ORF">SAMN05216206_2579</name>
</gene>
<evidence type="ECO:0000313" key="3">
    <source>
        <dbReference type="Proteomes" id="UP000243606"/>
    </source>
</evidence>
<evidence type="ECO:0000313" key="2">
    <source>
        <dbReference type="EMBL" id="SFI62545.1"/>
    </source>
</evidence>
<dbReference type="RefSeq" id="WP_090242516.1">
    <property type="nucleotide sequence ID" value="NZ_FOQL01000003.1"/>
</dbReference>
<keyword evidence="1" id="KW-0812">Transmembrane</keyword>